<name>A0AAW1LTR0_POPJA</name>
<dbReference type="InterPro" id="IPR017972">
    <property type="entry name" value="Cyt_P450_CS"/>
</dbReference>
<comment type="cofactor">
    <cofactor evidence="1 13">
        <name>heme</name>
        <dbReference type="ChEBI" id="CHEBI:30413"/>
    </cofactor>
</comment>
<dbReference type="GO" id="GO:0004497">
    <property type="term" value="F:monooxygenase activity"/>
    <property type="evidence" value="ECO:0007669"/>
    <property type="project" value="UniProtKB-KW"/>
</dbReference>
<keyword evidence="12" id="KW-0472">Membrane</keyword>
<dbReference type="InterPro" id="IPR050476">
    <property type="entry name" value="Insect_CytP450_Detox"/>
</dbReference>
<accession>A0AAW1LTR0</accession>
<dbReference type="Gene3D" id="1.10.630.10">
    <property type="entry name" value="Cytochrome P450"/>
    <property type="match status" value="2"/>
</dbReference>
<dbReference type="GO" id="GO:0016705">
    <property type="term" value="F:oxidoreductase activity, acting on paired donors, with incorporation or reduction of molecular oxygen"/>
    <property type="evidence" value="ECO:0007669"/>
    <property type="project" value="InterPro"/>
</dbReference>
<reference evidence="15 16" key="1">
    <citation type="journal article" date="2024" name="BMC Genomics">
        <title>De novo assembly and annotation of Popillia japonica's genome with initial clues to its potential as an invasive pest.</title>
        <authorList>
            <person name="Cucini C."/>
            <person name="Boschi S."/>
            <person name="Funari R."/>
            <person name="Cardaioli E."/>
            <person name="Iannotti N."/>
            <person name="Marturano G."/>
            <person name="Paoli F."/>
            <person name="Bruttini M."/>
            <person name="Carapelli A."/>
            <person name="Frati F."/>
            <person name="Nardi F."/>
        </authorList>
    </citation>
    <scope>NUCLEOTIDE SEQUENCE [LARGE SCALE GENOMIC DNA]</scope>
    <source>
        <strain evidence="15">DMR45628</strain>
    </source>
</reference>
<dbReference type="PRINTS" id="PR00463">
    <property type="entry name" value="EP450I"/>
</dbReference>
<proteinExistence type="inferred from homology"/>
<dbReference type="Pfam" id="PF00067">
    <property type="entry name" value="p450"/>
    <property type="match status" value="2"/>
</dbReference>
<evidence type="ECO:0000256" key="10">
    <source>
        <dbReference type="ARBA" id="ARBA00023004"/>
    </source>
</evidence>
<dbReference type="PRINTS" id="PR00385">
    <property type="entry name" value="P450"/>
</dbReference>
<evidence type="ECO:0000256" key="5">
    <source>
        <dbReference type="ARBA" id="ARBA00022617"/>
    </source>
</evidence>
<dbReference type="InterPro" id="IPR002401">
    <property type="entry name" value="Cyt_P450_E_grp-I"/>
</dbReference>
<comment type="similarity">
    <text evidence="4 14">Belongs to the cytochrome P450 family.</text>
</comment>
<dbReference type="CDD" id="cd11056">
    <property type="entry name" value="CYP6-like"/>
    <property type="match status" value="1"/>
</dbReference>
<keyword evidence="5 13" id="KW-0349">Heme</keyword>
<dbReference type="PANTHER" id="PTHR24292:SF54">
    <property type="entry name" value="CYP9F3-RELATED"/>
    <property type="match status" value="1"/>
</dbReference>
<dbReference type="PROSITE" id="PS00086">
    <property type="entry name" value="CYTOCHROME_P450"/>
    <property type="match status" value="1"/>
</dbReference>
<keyword evidence="9 14" id="KW-0560">Oxidoreductase</keyword>
<dbReference type="GO" id="GO:0005506">
    <property type="term" value="F:iron ion binding"/>
    <property type="evidence" value="ECO:0007669"/>
    <property type="project" value="InterPro"/>
</dbReference>
<evidence type="ECO:0000313" key="15">
    <source>
        <dbReference type="EMBL" id="KAK9737755.1"/>
    </source>
</evidence>
<evidence type="ECO:0000256" key="8">
    <source>
        <dbReference type="ARBA" id="ARBA00022848"/>
    </source>
</evidence>
<evidence type="ECO:0000256" key="4">
    <source>
        <dbReference type="ARBA" id="ARBA00010617"/>
    </source>
</evidence>
<keyword evidence="16" id="KW-1185">Reference proteome</keyword>
<evidence type="ECO:0000256" key="1">
    <source>
        <dbReference type="ARBA" id="ARBA00001971"/>
    </source>
</evidence>
<evidence type="ECO:0000256" key="13">
    <source>
        <dbReference type="PIRSR" id="PIRSR602401-1"/>
    </source>
</evidence>
<dbReference type="AlphaFoldDB" id="A0AAW1LTR0"/>
<gene>
    <name evidence="15" type="ORF">QE152_g10443</name>
</gene>
<feature type="binding site" description="axial binding residue" evidence="13">
    <location>
        <position position="467"/>
    </location>
    <ligand>
        <name>heme</name>
        <dbReference type="ChEBI" id="CHEBI:30413"/>
    </ligand>
    <ligandPart>
        <name>Fe</name>
        <dbReference type="ChEBI" id="CHEBI:18248"/>
    </ligandPart>
</feature>
<dbReference type="InterPro" id="IPR001128">
    <property type="entry name" value="Cyt_P450"/>
</dbReference>
<keyword evidence="8" id="KW-0492">Microsome</keyword>
<dbReference type="InterPro" id="IPR036396">
    <property type="entry name" value="Cyt_P450_sf"/>
</dbReference>
<keyword evidence="11 14" id="KW-0503">Monooxygenase</keyword>
<keyword evidence="10 13" id="KW-0408">Iron</keyword>
<keyword evidence="7" id="KW-0256">Endoplasmic reticulum</keyword>
<comment type="caution">
    <text evidence="15">The sequence shown here is derived from an EMBL/GenBank/DDBJ whole genome shotgun (WGS) entry which is preliminary data.</text>
</comment>
<dbReference type="Proteomes" id="UP001458880">
    <property type="component" value="Unassembled WGS sequence"/>
</dbReference>
<evidence type="ECO:0000256" key="6">
    <source>
        <dbReference type="ARBA" id="ARBA00022723"/>
    </source>
</evidence>
<dbReference type="SUPFAM" id="SSF48264">
    <property type="entry name" value="Cytochrome P450"/>
    <property type="match status" value="2"/>
</dbReference>
<evidence type="ECO:0000256" key="2">
    <source>
        <dbReference type="ARBA" id="ARBA00004174"/>
    </source>
</evidence>
<dbReference type="GO" id="GO:0005789">
    <property type="term" value="C:endoplasmic reticulum membrane"/>
    <property type="evidence" value="ECO:0007669"/>
    <property type="project" value="UniProtKB-SubCell"/>
</dbReference>
<evidence type="ECO:0000313" key="16">
    <source>
        <dbReference type="Proteomes" id="UP001458880"/>
    </source>
</evidence>
<evidence type="ECO:0000256" key="11">
    <source>
        <dbReference type="ARBA" id="ARBA00023033"/>
    </source>
</evidence>
<evidence type="ECO:0000256" key="14">
    <source>
        <dbReference type="RuleBase" id="RU000461"/>
    </source>
</evidence>
<dbReference type="PANTHER" id="PTHR24292">
    <property type="entry name" value="CYTOCHROME P450"/>
    <property type="match status" value="1"/>
</dbReference>
<evidence type="ECO:0000256" key="3">
    <source>
        <dbReference type="ARBA" id="ARBA00004406"/>
    </source>
</evidence>
<evidence type="ECO:0000256" key="12">
    <source>
        <dbReference type="ARBA" id="ARBA00023136"/>
    </source>
</evidence>
<keyword evidence="6 13" id="KW-0479">Metal-binding</keyword>
<evidence type="ECO:0000256" key="7">
    <source>
        <dbReference type="ARBA" id="ARBA00022824"/>
    </source>
</evidence>
<dbReference type="EMBL" id="JASPKY010000095">
    <property type="protein sequence ID" value="KAK9737755.1"/>
    <property type="molecule type" value="Genomic_DNA"/>
</dbReference>
<organism evidence="15 16">
    <name type="scientific">Popillia japonica</name>
    <name type="common">Japanese beetle</name>
    <dbReference type="NCBI Taxonomy" id="7064"/>
    <lineage>
        <taxon>Eukaryota</taxon>
        <taxon>Metazoa</taxon>
        <taxon>Ecdysozoa</taxon>
        <taxon>Arthropoda</taxon>
        <taxon>Hexapoda</taxon>
        <taxon>Insecta</taxon>
        <taxon>Pterygota</taxon>
        <taxon>Neoptera</taxon>
        <taxon>Endopterygota</taxon>
        <taxon>Coleoptera</taxon>
        <taxon>Polyphaga</taxon>
        <taxon>Scarabaeiformia</taxon>
        <taxon>Scarabaeidae</taxon>
        <taxon>Rutelinae</taxon>
        <taxon>Popillia</taxon>
    </lineage>
</organism>
<evidence type="ECO:0000256" key="9">
    <source>
        <dbReference type="ARBA" id="ARBA00023002"/>
    </source>
</evidence>
<dbReference type="GO" id="GO:0020037">
    <property type="term" value="F:heme binding"/>
    <property type="evidence" value="ECO:0007669"/>
    <property type="project" value="InterPro"/>
</dbReference>
<dbReference type="FunFam" id="1.10.630.10:FF:000182">
    <property type="entry name" value="Cytochrome P450 3A4"/>
    <property type="match status" value="1"/>
</dbReference>
<protein>
    <submittedName>
        <fullName evidence="15">Cytochrome P450</fullName>
    </submittedName>
</protein>
<sequence>MFGILEIALVLATVGISTYLYFRNSYQYWKKRNVPYILPSIPWGTNINPIRAKKSFLVHIKDSYDIFKAERHALGGLYLISKPALLIVEPELIKKILSKDFVYFTGHGIHVDEKKDPMSGNLFSLDGDKWKSMRVKLTPTFTSGKIKMMYHAMLTCGEPMVEHLKTLSYKGELLNAKEVLACFTTDVIGSCAFGIDCNSFKDPDSEFRKFGRQIFDLSWRASFYRLIKLIIPRLKLSTMNEEVKNFFSNSFKDIVISRQASKQKRNDFVQLMLEINEKAETNGTNDSLSIGQMLAQSVMFFAAGFETSSTTMTFCLHELAHKLDIQEKLRKEITTTIQKHDGKLTYDAIMEMKYLNIVLEETLRKYPPGALINRVCTKDYFIEEKNLRKYPPGALINRVCTKDYFIEEKNIKIEAGTTVFISILGLHRDPEYFVNPNSFDPERFSDENKSRIRSYTYLPFGEGPRICIGLRFGILQAKVGLCLLLKNFAFTPHESMKYDMEFHRNSQVLSFQNDLLLKIKEVIRYGIS</sequence>
<comment type="subcellular location">
    <subcellularLocation>
        <location evidence="3">Endoplasmic reticulum membrane</location>
        <topology evidence="3">Peripheral membrane protein</topology>
    </subcellularLocation>
    <subcellularLocation>
        <location evidence="2">Microsome membrane</location>
        <topology evidence="2">Peripheral membrane protein</topology>
    </subcellularLocation>
</comment>